<comment type="caution">
    <text evidence="2">The sequence shown here is derived from an EMBL/GenBank/DDBJ whole genome shotgun (WGS) entry which is preliminary data.</text>
</comment>
<accession>A0ABP3IAK3</accession>
<proteinExistence type="predicted"/>
<sequence>MTQHTTEAVGGGNTDDARVLEEVRGLIADHLEIPLPEVTAETLLLDLPGVDSLKLLQGLLAVEDHFGITLDEDDAPAVRSIAQVAALVAAALNGDQP</sequence>
<keyword evidence="3" id="KW-1185">Reference proteome</keyword>
<evidence type="ECO:0000313" key="2">
    <source>
        <dbReference type="EMBL" id="GAA0395418.1"/>
    </source>
</evidence>
<feature type="domain" description="Carrier" evidence="1">
    <location>
        <begin position="17"/>
        <end position="92"/>
    </location>
</feature>
<dbReference type="EMBL" id="BAAABX010000015">
    <property type="protein sequence ID" value="GAA0395418.1"/>
    <property type="molecule type" value="Genomic_DNA"/>
</dbReference>
<dbReference type="PROSITE" id="PS50075">
    <property type="entry name" value="CARRIER"/>
    <property type="match status" value="1"/>
</dbReference>
<evidence type="ECO:0000313" key="3">
    <source>
        <dbReference type="Proteomes" id="UP001500879"/>
    </source>
</evidence>
<dbReference type="Gene3D" id="1.10.1200.10">
    <property type="entry name" value="ACP-like"/>
    <property type="match status" value="1"/>
</dbReference>
<organism evidence="2 3">
    <name type="scientific">Streptomyces luteireticuli</name>
    <dbReference type="NCBI Taxonomy" id="173858"/>
    <lineage>
        <taxon>Bacteria</taxon>
        <taxon>Bacillati</taxon>
        <taxon>Actinomycetota</taxon>
        <taxon>Actinomycetes</taxon>
        <taxon>Kitasatosporales</taxon>
        <taxon>Streptomycetaceae</taxon>
        <taxon>Streptomyces</taxon>
    </lineage>
</organism>
<name>A0ABP3IAK3_9ACTN</name>
<dbReference type="SUPFAM" id="SSF47336">
    <property type="entry name" value="ACP-like"/>
    <property type="match status" value="1"/>
</dbReference>
<protein>
    <recommendedName>
        <fullName evidence="1">Carrier domain-containing protein</fullName>
    </recommendedName>
</protein>
<reference evidence="3" key="1">
    <citation type="journal article" date="2019" name="Int. J. Syst. Evol. Microbiol.">
        <title>The Global Catalogue of Microorganisms (GCM) 10K type strain sequencing project: providing services to taxonomists for standard genome sequencing and annotation.</title>
        <authorList>
            <consortium name="The Broad Institute Genomics Platform"/>
            <consortium name="The Broad Institute Genome Sequencing Center for Infectious Disease"/>
            <person name="Wu L."/>
            <person name="Ma J."/>
        </authorList>
    </citation>
    <scope>NUCLEOTIDE SEQUENCE [LARGE SCALE GENOMIC DNA]</scope>
    <source>
        <strain evidence="3">JCM 4788</strain>
    </source>
</reference>
<gene>
    <name evidence="2" type="ORF">GCM10010357_15540</name>
</gene>
<dbReference type="InterPro" id="IPR036736">
    <property type="entry name" value="ACP-like_sf"/>
</dbReference>
<dbReference type="InterPro" id="IPR009081">
    <property type="entry name" value="PP-bd_ACP"/>
</dbReference>
<dbReference type="Pfam" id="PF00550">
    <property type="entry name" value="PP-binding"/>
    <property type="match status" value="1"/>
</dbReference>
<dbReference type="RefSeq" id="WP_344021339.1">
    <property type="nucleotide sequence ID" value="NZ_BAAABX010000015.1"/>
</dbReference>
<dbReference type="Proteomes" id="UP001500879">
    <property type="component" value="Unassembled WGS sequence"/>
</dbReference>
<evidence type="ECO:0000259" key="1">
    <source>
        <dbReference type="PROSITE" id="PS50075"/>
    </source>
</evidence>